<dbReference type="InterPro" id="IPR010982">
    <property type="entry name" value="Lambda_DNA-bd_dom_sf"/>
</dbReference>
<dbReference type="Pfam" id="PF09856">
    <property type="entry name" value="ScfRs"/>
    <property type="match status" value="1"/>
</dbReference>
<dbReference type="Pfam" id="PF06114">
    <property type="entry name" value="Peptidase_M78"/>
    <property type="match status" value="1"/>
</dbReference>
<dbReference type="GO" id="GO:0005829">
    <property type="term" value="C:cytosol"/>
    <property type="evidence" value="ECO:0007669"/>
    <property type="project" value="TreeGrafter"/>
</dbReference>
<evidence type="ECO:0000256" key="1">
    <source>
        <dbReference type="ARBA" id="ARBA00007227"/>
    </source>
</evidence>
<keyword evidence="7" id="KW-1185">Reference proteome</keyword>
<name>A0A0T5NWN2_9RHOB</name>
<dbReference type="EMBL" id="LAXJ01000007">
    <property type="protein sequence ID" value="KRS13228.1"/>
    <property type="molecule type" value="Genomic_DNA"/>
</dbReference>
<evidence type="ECO:0000256" key="4">
    <source>
        <dbReference type="ARBA" id="ARBA00023163"/>
    </source>
</evidence>
<gene>
    <name evidence="6" type="ORF">XM53_08815</name>
</gene>
<organism evidence="6 7">
    <name type="scientific">Roseovarius atlanticus</name>
    <dbReference type="NCBI Taxonomy" id="1641875"/>
    <lineage>
        <taxon>Bacteria</taxon>
        <taxon>Pseudomonadati</taxon>
        <taxon>Pseudomonadota</taxon>
        <taxon>Alphaproteobacteria</taxon>
        <taxon>Rhodobacterales</taxon>
        <taxon>Roseobacteraceae</taxon>
        <taxon>Roseovarius</taxon>
    </lineage>
</organism>
<comment type="caution">
    <text evidence="6">The sequence shown here is derived from an EMBL/GenBank/DDBJ whole genome shotgun (WGS) entry which is preliminary data.</text>
</comment>
<evidence type="ECO:0000259" key="5">
    <source>
        <dbReference type="PROSITE" id="PS50943"/>
    </source>
</evidence>
<feature type="domain" description="HTH cro/C1-type" evidence="5">
    <location>
        <begin position="10"/>
        <end position="64"/>
    </location>
</feature>
<dbReference type="STRING" id="1641875.XM53_08815"/>
<dbReference type="InterPro" id="IPR026281">
    <property type="entry name" value="HTH_RamB"/>
</dbReference>
<keyword evidence="3" id="KW-0238">DNA-binding</keyword>
<dbReference type="PANTHER" id="PTHR46797">
    <property type="entry name" value="HTH-TYPE TRANSCRIPTIONAL REGULATOR"/>
    <property type="match status" value="1"/>
</dbReference>
<dbReference type="InterPro" id="IPR050807">
    <property type="entry name" value="TransReg_Diox_bact_type"/>
</dbReference>
<evidence type="ECO:0000256" key="3">
    <source>
        <dbReference type="ARBA" id="ARBA00023125"/>
    </source>
</evidence>
<keyword evidence="4" id="KW-0804">Transcription</keyword>
<evidence type="ECO:0000256" key="2">
    <source>
        <dbReference type="ARBA" id="ARBA00023015"/>
    </source>
</evidence>
<reference evidence="6 7" key="1">
    <citation type="submission" date="2015-04" db="EMBL/GenBank/DDBJ databases">
        <title>The draft genome sequence of Roseovarius sp.R12b.</title>
        <authorList>
            <person name="Li G."/>
            <person name="Lai Q."/>
            <person name="Shao Z."/>
            <person name="Yan P."/>
        </authorList>
    </citation>
    <scope>NUCLEOTIDE SEQUENCE [LARGE SCALE GENOMIC DNA]</scope>
    <source>
        <strain evidence="6 7">R12B</strain>
    </source>
</reference>
<dbReference type="PROSITE" id="PS50943">
    <property type="entry name" value="HTH_CROC1"/>
    <property type="match status" value="1"/>
</dbReference>
<dbReference type="RefSeq" id="WP_057792383.1">
    <property type="nucleotide sequence ID" value="NZ_LAXJ01000007.1"/>
</dbReference>
<dbReference type="AlphaFoldDB" id="A0A0T5NWN2"/>
<accession>A0A0T5NWN2</accession>
<dbReference type="Gene3D" id="1.10.260.40">
    <property type="entry name" value="lambda repressor-like DNA-binding domains"/>
    <property type="match status" value="1"/>
</dbReference>
<keyword evidence="2" id="KW-0805">Transcription regulation</keyword>
<dbReference type="SUPFAM" id="SSF47413">
    <property type="entry name" value="lambda repressor-like DNA-binding domains"/>
    <property type="match status" value="1"/>
</dbReference>
<dbReference type="SMART" id="SM00530">
    <property type="entry name" value="HTH_XRE"/>
    <property type="match status" value="1"/>
</dbReference>
<dbReference type="Proteomes" id="UP000051295">
    <property type="component" value="Unassembled WGS sequence"/>
</dbReference>
<dbReference type="GO" id="GO:0003677">
    <property type="term" value="F:DNA binding"/>
    <property type="evidence" value="ECO:0007669"/>
    <property type="project" value="UniProtKB-KW"/>
</dbReference>
<evidence type="ECO:0000313" key="6">
    <source>
        <dbReference type="EMBL" id="KRS13228.1"/>
    </source>
</evidence>
<dbReference type="Pfam" id="PF01381">
    <property type="entry name" value="HTH_3"/>
    <property type="match status" value="1"/>
</dbReference>
<comment type="similarity">
    <text evidence="1">Belongs to the short-chain fatty acyl-CoA assimilation regulator (ScfR) family.</text>
</comment>
<dbReference type="PANTHER" id="PTHR46797:SF23">
    <property type="entry name" value="HTH-TYPE TRANSCRIPTIONAL REGULATOR SUTR"/>
    <property type="match status" value="1"/>
</dbReference>
<dbReference type="InterPro" id="IPR018653">
    <property type="entry name" value="ScfR_C"/>
</dbReference>
<dbReference type="InterPro" id="IPR001387">
    <property type="entry name" value="Cro/C1-type_HTH"/>
</dbReference>
<dbReference type="PATRIC" id="fig|1641875.4.peg.4164"/>
<evidence type="ECO:0000313" key="7">
    <source>
        <dbReference type="Proteomes" id="UP000051295"/>
    </source>
</evidence>
<dbReference type="GO" id="GO:0003700">
    <property type="term" value="F:DNA-binding transcription factor activity"/>
    <property type="evidence" value="ECO:0007669"/>
    <property type="project" value="TreeGrafter"/>
</dbReference>
<dbReference type="PIRSF" id="PIRSF019251">
    <property type="entry name" value="Rv0465c"/>
    <property type="match status" value="1"/>
</dbReference>
<dbReference type="CDD" id="cd00093">
    <property type="entry name" value="HTH_XRE"/>
    <property type="match status" value="1"/>
</dbReference>
<protein>
    <submittedName>
        <fullName evidence="6">XRE family transcriptional regulator</fullName>
    </submittedName>
</protein>
<dbReference type="OrthoDB" id="1123084at2"/>
<sequence>MSKTFIGPKLRQLRISQDLTQADVADRLGVSAAYVNLLENNQRSLSVKMLLAISETFDVDVKELTQDDGAHVLADLRNAFSDTTLEGDPPDVQELRSAIERAPTFVDHFLKLHRAHRAALRVIMRGGADGHDEKVLHASPETAIHDFFRKNSNYFAVLEVAAENARQAIPVAPESLFVDLRAGLREIHGVSVEVRPIEELGDSLRIYDEDSRTLLLSQALNSENRAFQMAHILAFLTEGRMISRMARNAQADPERVQPRLEVELGNYFAAAFLMPYEDFLATAESTGYDIDRIALAFGVTFEQVCHRLTTMQRDKAHGIPFFLLRLDRAGNVTKRFNASSFDLAEYGGACPVWNVHAAFSVPGVIFPQFVEMPDGQRFFSISRTVHRPVFSADTQDRRLTLTLGCEARHAHRIRYAASFKIDDHTLYQPIGINCQLCPRQACSQRAHQPLFINLPINANRRGSTRYES</sequence>
<proteinExistence type="inferred from homology"/>
<dbReference type="InterPro" id="IPR010359">
    <property type="entry name" value="IrrE_HExxH"/>
</dbReference>